<dbReference type="Gene3D" id="3.40.50.300">
    <property type="entry name" value="P-loop containing nucleotide triphosphate hydrolases"/>
    <property type="match status" value="2"/>
</dbReference>
<reference evidence="15" key="1">
    <citation type="journal article" date="2019" name="Nat. Commun.">
        <title>Expansion of phycobilisome linker gene families in mesophilic red algae.</title>
        <authorList>
            <person name="Lee J."/>
            <person name="Kim D."/>
            <person name="Bhattacharya D."/>
            <person name="Yoon H.S."/>
        </authorList>
    </citation>
    <scope>NUCLEOTIDE SEQUENCE [LARGE SCALE GENOMIC DNA]</scope>
    <source>
        <strain evidence="15">CCMP 1328</strain>
    </source>
</reference>
<dbReference type="PRINTS" id="PR00417">
    <property type="entry name" value="PRTPISMRASEI"/>
</dbReference>
<evidence type="ECO:0000256" key="5">
    <source>
        <dbReference type="ARBA" id="ARBA00022840"/>
    </source>
</evidence>
<keyword evidence="5" id="KW-0067">ATP-binding</keyword>
<dbReference type="InterPro" id="IPR006171">
    <property type="entry name" value="TOPRIM_dom"/>
</dbReference>
<dbReference type="PROSITE" id="PS51192">
    <property type="entry name" value="HELICASE_ATP_BIND_1"/>
    <property type="match status" value="1"/>
</dbReference>
<feature type="compositionally biased region" description="Low complexity" evidence="9">
    <location>
        <begin position="1448"/>
        <end position="1459"/>
    </location>
</feature>
<evidence type="ECO:0000256" key="7">
    <source>
        <dbReference type="ARBA" id="ARBA00023125"/>
    </source>
</evidence>
<sequence>MLLLFGCCGGGGGGAAAATARYCARVRVNAPTRVCALRKGGRTRVGIGVHVRMLSAATPRSAKVQVSISPDSHGTKPVQRFDALPVPPSVKELLSQRFPAGPMAFQAHALPLLVTLRHDVMACAQTGSGKTLAYLLPAICSILEQSRANGYARSGAKSARGPAAVVLCPTRELAQQVFEQAEMLARPHKISCVCCYGGDSVSAQRNKLVSHNPDVIIATPGRLQMFLNDGTVSLHALCTLAIDEADRMLDMGFEPQLRMIYRTLSRVQQRHDARQRRQTILCSATFPPEIQRLAQDFLKPDYYFIAQGRVGAIPHTITQSFAWSGSESDKPRQLAELLLQPASPPATPRRKTLVFVNRKDDIARVYKLVSEHLAKRKRGAQQVAMLSIHGDLEQKQRETVMRRFASSEMAVMLASDVAARGLDVSDIDLVVHYDLPRDIDTYVHRTGRTGRAGRTGAAVAFVGPADARLAANLVQVVEEAASASALHTKSHARAGHELVPLWLRGMAHVLEARRLSESHDHIARFVQEYENELRVERSHVRDELDTNAKPVEHQDVRKHAAHHADGAPNASFNAFAKLAYGQNATTNAEFEMSDLLQDVASDAEQKTNALEAFSRCASHAAERFARKSTTRDMPDYLRAALKAGGFESEANATTLAPFPDRAVMRYLMGNTTRQDADGPANRKSAKAPLLGREYYAYVGLFSPLCLVNTKMLRDRLDATRNLPTVLMVAEKPSVAEQVARVISKGRARKRRSKLCAASPVFEFNHFFEPAGQMCVMRVTSVVGHILETQFAANTDDPNAPRSQRGPVGFFSRPVEKRVSGLSGKLGVVEHLREESRGCSHLVLWLDCDREGENIAFEVISVTRERDFFTTDAQIFRARFSALNERDLMSAFTRLAKPNAAESASVDFRQELDLRVGVAFTRLLTSQLLRSAQQSFDRGITLLSYGPCQTPTLHYCVQQFKEVLAFAPRPFWKLELKLNKALFTLESGAIDHEPDARALMRGLARGTAIAQDVRIEQCRQSRPVALNTVGLLVAAGKQFHMPPQKVMSIAERLYSQGIISYPRTETTAYAPNFDLAATVRAQHEHSIWGKTAKYASANVHKNRQALSKHGKLVGDHDPITPLCARERNSFTDYQEWIVYECVTRHFLASVLSDLEYRRVTYTLQAAGDEQTSHARPVRFVWSHNIMDTMGFGAAKPWTLKELGLSKVGESDDEPVPSFKAGDRVNLGGLLHLTRSETTRPQFLQEHELVSLMDRDSIGTDASMSAHIANIVDRRYVMVVDAECTEIRQGSFGGKAKGRGGTAPKRGARYLVPTPLGLCLIEGFIAGGESRKLVEPRIRAQMEAQAAKLAEENMEGADLAESQQRALRANVAWFHDEFVQFRDDGGLRAMQAVFASQLQSSHAFLRHLKRTLGVANANPASVPSQQQHRRGQHRRANTNSSRPRPRNATRTRATARSPAAFDDAAAAAAFASGRRNARASCPR</sequence>
<keyword evidence="15" id="KW-1185">Reference proteome</keyword>
<dbReference type="Gene3D" id="3.40.50.140">
    <property type="match status" value="1"/>
</dbReference>
<name>A0A5J4YSC3_PORPP</name>
<feature type="compositionally biased region" description="Basic residues" evidence="9">
    <location>
        <begin position="1425"/>
        <end position="1434"/>
    </location>
</feature>
<evidence type="ECO:0000256" key="4">
    <source>
        <dbReference type="ARBA" id="ARBA00022741"/>
    </source>
</evidence>
<keyword evidence="7" id="KW-0238">DNA-binding</keyword>
<dbReference type="InterPro" id="IPR003601">
    <property type="entry name" value="Topo_IA_2"/>
</dbReference>
<dbReference type="SUPFAM" id="SSF56712">
    <property type="entry name" value="Prokaryotic type I DNA topoisomerase"/>
    <property type="match status" value="1"/>
</dbReference>
<dbReference type="PROSITE" id="PS50880">
    <property type="entry name" value="TOPRIM"/>
    <property type="match status" value="1"/>
</dbReference>
<dbReference type="CDD" id="cd18787">
    <property type="entry name" value="SF2_C_DEAD"/>
    <property type="match status" value="1"/>
</dbReference>
<dbReference type="InterPro" id="IPR014001">
    <property type="entry name" value="Helicase_ATP-bd"/>
</dbReference>
<dbReference type="SMART" id="SM00437">
    <property type="entry name" value="TOP1Ac"/>
    <property type="match status" value="1"/>
</dbReference>
<dbReference type="SMART" id="SM00436">
    <property type="entry name" value="TOP1Bc"/>
    <property type="match status" value="1"/>
</dbReference>
<accession>A0A5J4YSC3</accession>
<feature type="domain" description="Toprim" evidence="10">
    <location>
        <begin position="724"/>
        <end position="883"/>
    </location>
</feature>
<evidence type="ECO:0000259" key="13">
    <source>
        <dbReference type="PROSITE" id="PS52039"/>
    </source>
</evidence>
<evidence type="ECO:0000259" key="11">
    <source>
        <dbReference type="PROSITE" id="PS51192"/>
    </source>
</evidence>
<dbReference type="GO" id="GO:0006265">
    <property type="term" value="P:DNA topological change"/>
    <property type="evidence" value="ECO:0007669"/>
    <property type="project" value="InterPro"/>
</dbReference>
<dbReference type="InterPro" id="IPR013824">
    <property type="entry name" value="Topo_IA_cen_sub1"/>
</dbReference>
<dbReference type="InterPro" id="IPR034144">
    <property type="entry name" value="TOPRIM_TopoIII"/>
</dbReference>
<dbReference type="InterPro" id="IPR027417">
    <property type="entry name" value="P-loop_NTPase"/>
</dbReference>
<evidence type="ECO:0000256" key="6">
    <source>
        <dbReference type="ARBA" id="ARBA00023029"/>
    </source>
</evidence>
<evidence type="ECO:0000313" key="14">
    <source>
        <dbReference type="EMBL" id="KAA8493337.1"/>
    </source>
</evidence>
<evidence type="ECO:0000256" key="3">
    <source>
        <dbReference type="ARBA" id="ARBA00012891"/>
    </source>
</evidence>
<dbReference type="InterPro" id="IPR003602">
    <property type="entry name" value="Topo_IA_DNA-bd_dom"/>
</dbReference>
<dbReference type="PANTHER" id="PTHR11390:SF20">
    <property type="entry name" value="DNA TOPOISOMERASE 3-BETA-1"/>
    <property type="match status" value="1"/>
</dbReference>
<dbReference type="PROSITE" id="PS00396">
    <property type="entry name" value="TOPO_IA_1"/>
    <property type="match status" value="1"/>
</dbReference>
<dbReference type="Gene3D" id="1.10.290.10">
    <property type="entry name" value="Topoisomerase I, domain 4"/>
    <property type="match status" value="1"/>
</dbReference>
<evidence type="ECO:0000256" key="2">
    <source>
        <dbReference type="ARBA" id="ARBA00009446"/>
    </source>
</evidence>
<keyword evidence="6" id="KW-0799">Topoisomerase</keyword>
<dbReference type="Proteomes" id="UP000324585">
    <property type="component" value="Unassembled WGS sequence"/>
</dbReference>
<feature type="domain" description="Helicase C-terminal" evidence="12">
    <location>
        <begin position="333"/>
        <end position="492"/>
    </location>
</feature>
<dbReference type="Pfam" id="PF01751">
    <property type="entry name" value="Toprim"/>
    <property type="match status" value="1"/>
</dbReference>
<dbReference type="Pfam" id="PF00270">
    <property type="entry name" value="DEAD"/>
    <property type="match status" value="1"/>
</dbReference>
<comment type="catalytic activity">
    <reaction evidence="1">
        <text>ATP-independent breakage of single-stranded DNA, followed by passage and rejoining.</text>
        <dbReference type="EC" id="5.6.2.1"/>
    </reaction>
</comment>
<dbReference type="InterPro" id="IPR013825">
    <property type="entry name" value="Topo_IA_cen_sub2"/>
</dbReference>
<dbReference type="OrthoDB" id="429064at2759"/>
<evidence type="ECO:0000256" key="9">
    <source>
        <dbReference type="SAM" id="MobiDB-lite"/>
    </source>
</evidence>
<feature type="domain" description="Topo IA-type catalytic" evidence="13">
    <location>
        <begin position="898"/>
        <end position="1370"/>
    </location>
</feature>
<keyword evidence="4" id="KW-0547">Nucleotide-binding</keyword>
<gene>
    <name evidence="14" type="ORF">FVE85_8782</name>
</gene>
<dbReference type="GO" id="GO:0006281">
    <property type="term" value="P:DNA repair"/>
    <property type="evidence" value="ECO:0007669"/>
    <property type="project" value="TreeGrafter"/>
</dbReference>
<dbReference type="SMART" id="SM00493">
    <property type="entry name" value="TOPRIM"/>
    <property type="match status" value="1"/>
</dbReference>
<protein>
    <recommendedName>
        <fullName evidence="3">DNA topoisomerase</fullName>
        <ecNumber evidence="3">5.6.2.1</ecNumber>
    </recommendedName>
</protein>
<organism evidence="14 15">
    <name type="scientific">Porphyridium purpureum</name>
    <name type="common">Red alga</name>
    <name type="synonym">Porphyridium cruentum</name>
    <dbReference type="NCBI Taxonomy" id="35688"/>
    <lineage>
        <taxon>Eukaryota</taxon>
        <taxon>Rhodophyta</taxon>
        <taxon>Bangiophyceae</taxon>
        <taxon>Porphyridiales</taxon>
        <taxon>Porphyridiaceae</taxon>
        <taxon>Porphyridium</taxon>
    </lineage>
</organism>
<dbReference type="PROSITE" id="PS52039">
    <property type="entry name" value="TOPO_IA_2"/>
    <property type="match status" value="1"/>
</dbReference>
<dbReference type="GO" id="GO:0003917">
    <property type="term" value="F:DNA topoisomerase type I (single strand cut, ATP-independent) activity"/>
    <property type="evidence" value="ECO:0007669"/>
    <property type="project" value="UniProtKB-EC"/>
</dbReference>
<evidence type="ECO:0000256" key="8">
    <source>
        <dbReference type="ARBA" id="ARBA00023235"/>
    </source>
</evidence>
<dbReference type="InterPro" id="IPR011545">
    <property type="entry name" value="DEAD/DEAH_box_helicase_dom"/>
</dbReference>
<dbReference type="CDD" id="cd03362">
    <property type="entry name" value="TOPRIM_TopoIA_TopoIII"/>
    <property type="match status" value="1"/>
</dbReference>
<feature type="domain" description="Helicase ATP-binding" evidence="11">
    <location>
        <begin position="111"/>
        <end position="304"/>
    </location>
</feature>
<dbReference type="GO" id="GO:0006310">
    <property type="term" value="P:DNA recombination"/>
    <property type="evidence" value="ECO:0007669"/>
    <property type="project" value="TreeGrafter"/>
</dbReference>
<evidence type="ECO:0000259" key="10">
    <source>
        <dbReference type="PROSITE" id="PS50880"/>
    </source>
</evidence>
<dbReference type="InterPro" id="IPR023406">
    <property type="entry name" value="Topo_IA_AS"/>
</dbReference>
<dbReference type="PANTHER" id="PTHR11390">
    <property type="entry name" value="PROKARYOTIC DNA TOPOISOMERASE"/>
    <property type="match status" value="1"/>
</dbReference>
<dbReference type="Gene3D" id="2.70.20.10">
    <property type="entry name" value="Topoisomerase I, domain 3"/>
    <property type="match status" value="1"/>
</dbReference>
<evidence type="ECO:0000313" key="15">
    <source>
        <dbReference type="Proteomes" id="UP000324585"/>
    </source>
</evidence>
<evidence type="ECO:0000256" key="1">
    <source>
        <dbReference type="ARBA" id="ARBA00000213"/>
    </source>
</evidence>
<dbReference type="Gene3D" id="1.10.460.10">
    <property type="entry name" value="Topoisomerase I, domain 2"/>
    <property type="match status" value="1"/>
</dbReference>
<dbReference type="GO" id="GO:0005524">
    <property type="term" value="F:ATP binding"/>
    <property type="evidence" value="ECO:0007669"/>
    <property type="project" value="UniProtKB-KW"/>
</dbReference>
<keyword evidence="8 14" id="KW-0413">Isomerase</keyword>
<dbReference type="EC" id="5.6.2.1" evidence="3"/>
<dbReference type="InterPro" id="IPR000380">
    <property type="entry name" value="Topo_IA"/>
</dbReference>
<comment type="similarity">
    <text evidence="2">Belongs to the type IA topoisomerase family.</text>
</comment>
<dbReference type="InterPro" id="IPR023405">
    <property type="entry name" value="Topo_IA_core_domain"/>
</dbReference>
<dbReference type="Pfam" id="PF00271">
    <property type="entry name" value="Helicase_C"/>
    <property type="match status" value="1"/>
</dbReference>
<dbReference type="Pfam" id="PF01131">
    <property type="entry name" value="Topoisom_bac"/>
    <property type="match status" value="1"/>
</dbReference>
<dbReference type="SMART" id="SM00487">
    <property type="entry name" value="DEXDc"/>
    <property type="match status" value="1"/>
</dbReference>
<dbReference type="SMART" id="SM00490">
    <property type="entry name" value="HELICc"/>
    <property type="match status" value="1"/>
</dbReference>
<feature type="region of interest" description="Disordered" evidence="9">
    <location>
        <begin position="1416"/>
        <end position="1459"/>
    </location>
</feature>
<dbReference type="GO" id="GO:0003677">
    <property type="term" value="F:DNA binding"/>
    <property type="evidence" value="ECO:0007669"/>
    <property type="project" value="UniProtKB-KW"/>
</dbReference>
<dbReference type="InterPro" id="IPR001650">
    <property type="entry name" value="Helicase_C-like"/>
</dbReference>
<evidence type="ECO:0000259" key="12">
    <source>
        <dbReference type="PROSITE" id="PS51194"/>
    </source>
</evidence>
<dbReference type="PROSITE" id="PS51194">
    <property type="entry name" value="HELICASE_CTER"/>
    <property type="match status" value="1"/>
</dbReference>
<dbReference type="EMBL" id="VRMN01000007">
    <property type="protein sequence ID" value="KAA8493337.1"/>
    <property type="molecule type" value="Genomic_DNA"/>
</dbReference>
<proteinExistence type="inferred from homology"/>
<comment type="caution">
    <text evidence="14">The sequence shown here is derived from an EMBL/GenBank/DDBJ whole genome shotgun (WGS) entry which is preliminary data.</text>
</comment>
<dbReference type="InterPro" id="IPR013826">
    <property type="entry name" value="Topo_IA_cen_sub3"/>
</dbReference>
<dbReference type="InterPro" id="IPR013497">
    <property type="entry name" value="Topo_IA_cen"/>
</dbReference>
<dbReference type="SUPFAM" id="SSF52540">
    <property type="entry name" value="P-loop containing nucleoside triphosphate hydrolases"/>
    <property type="match status" value="1"/>
</dbReference>
<dbReference type="GO" id="GO:0005634">
    <property type="term" value="C:nucleus"/>
    <property type="evidence" value="ECO:0007669"/>
    <property type="project" value="TreeGrafter"/>
</dbReference>
<dbReference type="OMA" id="PRIRAQM"/>